<protein>
    <submittedName>
        <fullName evidence="3">Uncharacterized protein LOC106175978</fullName>
    </submittedName>
</protein>
<sequence>MKTQFLWSLLLPLMAVVIHKVKSQDAEASPTLSEISSMVQDLKNVVDLLANQLMMQQLIVEEKARFDGASGIKQIRMDIAGTRPYHTPSHVRDSVAAYHDHANYDRTVGMGEISAVLNGVEFKTRHNDFKLVMPCTSDESYHCIENIPFPPVPPEVTSKTTVEEQIAEMKEWFKAFRDQKSYVRDYRKYFKPVMCYLEGTWTKISPDGKLEESFQSDRHALDATDWADLHQKTRFTSYSGRKSQLENFAFLPVAVMNITDGIPKMAQWNYRILCHPISKDISTAVFRVRDDIGSRLAYQSDFETHSKTRRARFQLNPDNSKFWPDEHLFVRGLTGLLDQIMEEIPGKNNYPAYLEDNIFDEPFYRLEPLENGTEVMLNAARYHRWYQVIKAGASGRKSRHRSYSDANVFMAMTDKDEVVGMTFKKCNQNGRDCKWADQKWSYAIPLEIIYLTPLSLWNPYNLKNWGKDPDKMVVRAEDGTLRTGAQTVEKAYNGVNEYTYYLTPNEFFASQEAGAADTTRKGVGVLDQNGEVKITSSSGIRVFINIPDVGLIRQRYPIYPLTTDGSNIQKEVEAMKDLLMEQSRYIKMYRDPPQGGGTTTVPVEGTDLLLTTSTTTQNPPGEHFHEVVLSPEEQARFEAGEMFTVTTSEALGHSHSLRLRYDKYCGCYEIMRCDQQPECWDGHMMELFQEV</sequence>
<keyword evidence="2" id="KW-1185">Reference proteome</keyword>
<accession>A0A1S3JTD8</accession>
<feature type="signal peptide" evidence="1">
    <location>
        <begin position="1"/>
        <end position="23"/>
    </location>
</feature>
<gene>
    <name evidence="3" type="primary">LOC106175978</name>
</gene>
<dbReference type="RefSeq" id="XP_013413630.1">
    <property type="nucleotide sequence ID" value="XM_013558176.1"/>
</dbReference>
<evidence type="ECO:0000313" key="3">
    <source>
        <dbReference type="RefSeq" id="XP_013413630.1"/>
    </source>
</evidence>
<organism evidence="2 3">
    <name type="scientific">Lingula anatina</name>
    <name type="common">Brachiopod</name>
    <name type="synonym">Lingula unguis</name>
    <dbReference type="NCBI Taxonomy" id="7574"/>
    <lineage>
        <taxon>Eukaryota</taxon>
        <taxon>Metazoa</taxon>
        <taxon>Spiralia</taxon>
        <taxon>Lophotrochozoa</taxon>
        <taxon>Brachiopoda</taxon>
        <taxon>Linguliformea</taxon>
        <taxon>Lingulata</taxon>
        <taxon>Lingulida</taxon>
        <taxon>Linguloidea</taxon>
        <taxon>Lingulidae</taxon>
        <taxon>Lingula</taxon>
    </lineage>
</organism>
<reference evidence="3" key="1">
    <citation type="journal article" date="2015" name="Nat. Commun.">
        <title>The Lingula genome provides insights into brachiopod evolution and the origin of phosphate biomineralization.</title>
        <authorList>
            <person name="Luo Y.J."/>
            <person name="Takeuchi T."/>
            <person name="Koyanagi R."/>
            <person name="Yamada L."/>
            <person name="Kanda M."/>
            <person name="Khalturina M."/>
            <person name="Fujie M."/>
            <person name="Yamasaki S.I."/>
            <person name="Endo K."/>
            <person name="Satoh N."/>
        </authorList>
    </citation>
    <scope>NUCLEOTIDE SEQUENCE</scope>
</reference>
<dbReference type="InParanoid" id="A0A1S3JTD8"/>
<dbReference type="OrthoDB" id="6059742at2759"/>
<dbReference type="GeneID" id="106175978"/>
<evidence type="ECO:0000256" key="1">
    <source>
        <dbReference type="SAM" id="SignalP"/>
    </source>
</evidence>
<feature type="chain" id="PRO_5010226394" evidence="1">
    <location>
        <begin position="24"/>
        <end position="691"/>
    </location>
</feature>
<dbReference type="KEGG" id="lak:106175978"/>
<evidence type="ECO:0000313" key="2">
    <source>
        <dbReference type="Proteomes" id="UP000085678"/>
    </source>
</evidence>
<name>A0A1S3JTD8_LINAN</name>
<dbReference type="STRING" id="7574.A0A1S3JTD8"/>
<keyword evidence="1" id="KW-0732">Signal</keyword>
<reference evidence="3" key="2">
    <citation type="submission" date="2025-08" db="UniProtKB">
        <authorList>
            <consortium name="RefSeq"/>
        </authorList>
    </citation>
    <scope>IDENTIFICATION</scope>
</reference>
<dbReference type="Proteomes" id="UP000085678">
    <property type="component" value="Unplaced"/>
</dbReference>
<dbReference type="AlphaFoldDB" id="A0A1S3JTD8"/>
<proteinExistence type="predicted"/>